<dbReference type="Gene3D" id="3.40.50.1000">
    <property type="entry name" value="HAD superfamily/HAD-like"/>
    <property type="match status" value="1"/>
</dbReference>
<dbReference type="NCBIfam" id="TIGR01509">
    <property type="entry name" value="HAD-SF-IA-v3"/>
    <property type="match status" value="1"/>
</dbReference>
<evidence type="ECO:0000313" key="7">
    <source>
        <dbReference type="Proteomes" id="UP000647235"/>
    </source>
</evidence>
<keyword evidence="7" id="KW-1185">Reference proteome</keyword>
<accession>A0ABR7EWV1</accession>
<dbReference type="CDD" id="cd16423">
    <property type="entry name" value="HAD_BPGM-like"/>
    <property type="match status" value="1"/>
</dbReference>
<organism evidence="6 7">
    <name type="scientific">Dorea hominis</name>
    <dbReference type="NCBI Taxonomy" id="2763040"/>
    <lineage>
        <taxon>Bacteria</taxon>
        <taxon>Bacillati</taxon>
        <taxon>Bacillota</taxon>
        <taxon>Clostridia</taxon>
        <taxon>Lachnospirales</taxon>
        <taxon>Lachnospiraceae</taxon>
        <taxon>Dorea</taxon>
    </lineage>
</organism>
<dbReference type="Pfam" id="PF13419">
    <property type="entry name" value="HAD_2"/>
    <property type="match status" value="1"/>
</dbReference>
<protein>
    <submittedName>
        <fullName evidence="6">HAD family phosphatase</fullName>
    </submittedName>
</protein>
<dbReference type="NCBIfam" id="TIGR01549">
    <property type="entry name" value="HAD-SF-IA-v1"/>
    <property type="match status" value="1"/>
</dbReference>
<evidence type="ECO:0000256" key="5">
    <source>
        <dbReference type="ARBA" id="ARBA00023277"/>
    </source>
</evidence>
<dbReference type="RefSeq" id="WP_186856026.1">
    <property type="nucleotide sequence ID" value="NZ_JACOOY010000015.1"/>
</dbReference>
<keyword evidence="4" id="KW-0460">Magnesium</keyword>
<dbReference type="PANTHER" id="PTHR46193:SF18">
    <property type="entry name" value="HEXITOL PHOSPHATASE B"/>
    <property type="match status" value="1"/>
</dbReference>
<name>A0ABR7EWV1_9FIRM</name>
<comment type="caution">
    <text evidence="6">The sequence shown here is derived from an EMBL/GenBank/DDBJ whole genome shotgun (WGS) entry which is preliminary data.</text>
</comment>
<evidence type="ECO:0000313" key="6">
    <source>
        <dbReference type="EMBL" id="MBC5665827.1"/>
    </source>
</evidence>
<evidence type="ECO:0000256" key="1">
    <source>
        <dbReference type="ARBA" id="ARBA00001946"/>
    </source>
</evidence>
<gene>
    <name evidence="6" type="ORF">H8S07_11240</name>
</gene>
<dbReference type="SUPFAM" id="SSF56784">
    <property type="entry name" value="HAD-like"/>
    <property type="match status" value="1"/>
</dbReference>
<dbReference type="InterPro" id="IPR023214">
    <property type="entry name" value="HAD_sf"/>
</dbReference>
<proteinExistence type="inferred from homology"/>
<dbReference type="EMBL" id="JACOOY010000015">
    <property type="protein sequence ID" value="MBC5665827.1"/>
    <property type="molecule type" value="Genomic_DNA"/>
</dbReference>
<keyword evidence="5" id="KW-0119">Carbohydrate metabolism</keyword>
<dbReference type="PANTHER" id="PTHR46193">
    <property type="entry name" value="6-PHOSPHOGLUCONATE PHOSPHATASE"/>
    <property type="match status" value="1"/>
</dbReference>
<sequence length="222" mass="25297">MIKAVIFDMDGVLIDTEPLHYRCWKEILKEHYDVEFDYDIYLPCIGSTRQFFRDLVKEHYGVDFPDLDEMNRIMKVKKSQIVKAEGFPEMPGVENALKQLKEMGYKLAVASSSPESEIMDAMTRLGLMPYFDSITSGDHVEHPKPEPDTFLLAAERLNVPTDNCLVIEDSTNGGRAARAAKMDCVWLHNPHSGHQDIPNAILEIPAWTEDGIEKLVKLIQEM</sequence>
<dbReference type="PRINTS" id="PR00413">
    <property type="entry name" value="HADHALOGNASE"/>
</dbReference>
<dbReference type="SFLD" id="SFLDG01135">
    <property type="entry name" value="C1.5.6:_HAD__Beta-PGM__Phospha"/>
    <property type="match status" value="1"/>
</dbReference>
<comment type="similarity">
    <text evidence="2">Belongs to the HAD-like hydrolase superfamily. CbbY/CbbZ/Gph/YieH family.</text>
</comment>
<dbReference type="SFLD" id="SFLDS00003">
    <property type="entry name" value="Haloacid_Dehalogenase"/>
    <property type="match status" value="1"/>
</dbReference>
<dbReference type="InterPro" id="IPR036412">
    <property type="entry name" value="HAD-like_sf"/>
</dbReference>
<evidence type="ECO:0000256" key="4">
    <source>
        <dbReference type="ARBA" id="ARBA00022842"/>
    </source>
</evidence>
<keyword evidence="3" id="KW-0479">Metal-binding</keyword>
<dbReference type="SFLD" id="SFLDG01129">
    <property type="entry name" value="C1.5:_HAD__Beta-PGM__Phosphata"/>
    <property type="match status" value="1"/>
</dbReference>
<dbReference type="Proteomes" id="UP000647235">
    <property type="component" value="Unassembled WGS sequence"/>
</dbReference>
<comment type="cofactor">
    <cofactor evidence="1">
        <name>Mg(2+)</name>
        <dbReference type="ChEBI" id="CHEBI:18420"/>
    </cofactor>
</comment>
<evidence type="ECO:0000256" key="3">
    <source>
        <dbReference type="ARBA" id="ARBA00022723"/>
    </source>
</evidence>
<dbReference type="InterPro" id="IPR041492">
    <property type="entry name" value="HAD_2"/>
</dbReference>
<dbReference type="InterPro" id="IPR023198">
    <property type="entry name" value="PGP-like_dom2"/>
</dbReference>
<dbReference type="InterPro" id="IPR006439">
    <property type="entry name" value="HAD-SF_hydro_IA"/>
</dbReference>
<evidence type="ECO:0000256" key="2">
    <source>
        <dbReference type="ARBA" id="ARBA00006171"/>
    </source>
</evidence>
<dbReference type="InterPro" id="IPR051600">
    <property type="entry name" value="Beta-PGM-like"/>
</dbReference>
<reference evidence="6 7" key="1">
    <citation type="submission" date="2020-08" db="EMBL/GenBank/DDBJ databases">
        <title>Genome public.</title>
        <authorList>
            <person name="Liu C."/>
            <person name="Sun Q."/>
        </authorList>
    </citation>
    <scope>NUCLEOTIDE SEQUENCE [LARGE SCALE GENOMIC DNA]</scope>
    <source>
        <strain evidence="6 7">NSJ-36</strain>
    </source>
</reference>
<dbReference type="Gene3D" id="1.10.150.240">
    <property type="entry name" value="Putative phosphatase, domain 2"/>
    <property type="match status" value="1"/>
</dbReference>